<reference evidence="1 2" key="1">
    <citation type="journal article" date="2021" name="DNA Res.">
        <title>Genome analysis of Candida subhashii reveals its hybrid nature and dual mitochondrial genome conformations.</title>
        <authorList>
            <person name="Mixao V."/>
            <person name="Hegedusova E."/>
            <person name="Saus E."/>
            <person name="Pryszcz L.P."/>
            <person name="Cillingova A."/>
            <person name="Nosek J."/>
            <person name="Gabaldon T."/>
        </authorList>
    </citation>
    <scope>NUCLEOTIDE SEQUENCE [LARGE SCALE GENOMIC DNA]</scope>
    <source>
        <strain evidence="1 2">CBS 10753</strain>
    </source>
</reference>
<protein>
    <recommendedName>
        <fullName evidence="3">Peroxisomal biogenesis factor 8</fullName>
    </recommendedName>
</protein>
<dbReference type="EMBL" id="JAGSYN010000277">
    <property type="protein sequence ID" value="KAG7660528.1"/>
    <property type="molecule type" value="Genomic_DNA"/>
</dbReference>
<dbReference type="RefSeq" id="XP_049260761.1">
    <property type="nucleotide sequence ID" value="XM_049410068.1"/>
</dbReference>
<dbReference type="GeneID" id="73472747"/>
<dbReference type="OrthoDB" id="2357318at2759"/>
<keyword evidence="2" id="KW-1185">Reference proteome</keyword>
<proteinExistence type="predicted"/>
<gene>
    <name evidence="1" type="ORF">J8A68_005947</name>
</gene>
<dbReference type="PANTHER" id="PTHR39214">
    <property type="entry name" value="MICROBODY (PEROXISOME) BIOGENESIS PROTEIN PEROXIN 8 (EUROFUNG)"/>
    <property type="match status" value="1"/>
</dbReference>
<dbReference type="Proteomes" id="UP000694255">
    <property type="component" value="Unassembled WGS sequence"/>
</dbReference>
<name>A0A8J5UDR0_9ASCO</name>
<evidence type="ECO:0000313" key="2">
    <source>
        <dbReference type="Proteomes" id="UP000694255"/>
    </source>
</evidence>
<dbReference type="AlphaFoldDB" id="A0A8J5UDR0"/>
<evidence type="ECO:0000313" key="1">
    <source>
        <dbReference type="EMBL" id="KAG7660528.1"/>
    </source>
</evidence>
<accession>A0A8J5UDR0</accession>
<dbReference type="InterPro" id="IPR055334">
    <property type="entry name" value="PEX8-like"/>
</dbReference>
<dbReference type="PANTHER" id="PTHR39214:SF1">
    <property type="entry name" value="MICROBODY (PEROXISOME) BIOGENESIS PROTEIN PEROXIN 8 (EUROFUNG)"/>
    <property type="match status" value="1"/>
</dbReference>
<comment type="caution">
    <text evidence="1">The sequence shown here is derived from an EMBL/GenBank/DDBJ whole genome shotgun (WGS) entry which is preliminary data.</text>
</comment>
<evidence type="ECO:0008006" key="3">
    <source>
        <dbReference type="Google" id="ProtNLM"/>
    </source>
</evidence>
<organism evidence="1 2">
    <name type="scientific">[Candida] subhashii</name>
    <dbReference type="NCBI Taxonomy" id="561895"/>
    <lineage>
        <taxon>Eukaryota</taxon>
        <taxon>Fungi</taxon>
        <taxon>Dikarya</taxon>
        <taxon>Ascomycota</taxon>
        <taxon>Saccharomycotina</taxon>
        <taxon>Pichiomycetes</taxon>
        <taxon>Debaryomycetaceae</taxon>
        <taxon>Spathaspora</taxon>
    </lineage>
</organism>
<sequence>MSDIYNRLGPQGRALLSQHQHQHQQQPGVVHFNEDSTTIAPQDLDFLINELRFPRADTNVSKVLGYLYSYVPYIKHEHNLRVVIASFLNTPVCFSGQVSFEENYFIIEVFKLIVDKKLKISQPTLTIKEFYTILLKELSNFANYNPVANSWKVLPIITGMLLSNQLRDGLYTEHNYVEYKWFFKNWDHEMLGLFKKCLNYSLSHTHSEDVVNLSLLSLALVFRKEESIKPYTSQVADGFIINKLVSLIYLHPEYSIIVYQKFLNVNPSNPELESIISKEIIQKPVIKHLNKLSFLLEAYFSQLEIDPKSANLVMETMLKIESFNKTLSHSIKSSRFNKFNGPADTSYLSQQFWHIMKSLLFSQIIIFQGILTRFLTSKSSRGFSFFTRRNQVIIESEYRQLSHKFLSNLYYINFILLSIGQGGFDNYNFVYHLALELAISTGPEFERFTKYLIGNYHEVNLYPDVLNNDYITHSKVMFVLGLWENYLQSAGSSVSGGFSKEIYEIAISIADDRRYINTDLLESGHSVVLFHFANIQEVDVNESRQYVELLIGQFPTRISPHQLNIAIETIGKKILSSPIAYQNSKYANSAEELFEYLISKTIPILPGIPIEKSQSTTPISFQELSTSNDTSNRVPKSEYQFQVRQTPSTIRESLITTIISLIPYFPISVFSAWLDRVWVLICGSSRPEQEFLIGRLWKTIGEELDLNRAEVGIRWWYNEKELSVRRLGTISKI</sequence>